<protein>
    <recommendedName>
        <fullName evidence="3">DUF559 domain-containing protein</fullName>
    </recommendedName>
</protein>
<organism evidence="1 2">
    <name type="scientific">Paenibacillus hemerocallicola</name>
    <dbReference type="NCBI Taxonomy" id="1172614"/>
    <lineage>
        <taxon>Bacteria</taxon>
        <taxon>Bacillati</taxon>
        <taxon>Bacillota</taxon>
        <taxon>Bacilli</taxon>
        <taxon>Bacillales</taxon>
        <taxon>Paenibacillaceae</taxon>
        <taxon>Paenibacillus</taxon>
    </lineage>
</organism>
<accession>A0A5C4T4F4</accession>
<dbReference type="AlphaFoldDB" id="A0A5C4T4F4"/>
<dbReference type="SUPFAM" id="SSF46785">
    <property type="entry name" value="Winged helix' DNA-binding domain"/>
    <property type="match status" value="1"/>
</dbReference>
<keyword evidence="2" id="KW-1185">Reference proteome</keyword>
<dbReference type="RefSeq" id="WP_139604805.1">
    <property type="nucleotide sequence ID" value="NZ_VDCQ01000039.1"/>
</dbReference>
<dbReference type="InterPro" id="IPR036390">
    <property type="entry name" value="WH_DNA-bd_sf"/>
</dbReference>
<evidence type="ECO:0000313" key="2">
    <source>
        <dbReference type="Proteomes" id="UP000307943"/>
    </source>
</evidence>
<evidence type="ECO:0008006" key="3">
    <source>
        <dbReference type="Google" id="ProtNLM"/>
    </source>
</evidence>
<dbReference type="EMBL" id="VDCQ01000039">
    <property type="protein sequence ID" value="TNJ63665.1"/>
    <property type="molecule type" value="Genomic_DNA"/>
</dbReference>
<gene>
    <name evidence="1" type="ORF">FE784_24030</name>
</gene>
<dbReference type="Proteomes" id="UP000307943">
    <property type="component" value="Unassembled WGS sequence"/>
</dbReference>
<comment type="caution">
    <text evidence="1">The sequence shown here is derived from an EMBL/GenBank/DDBJ whole genome shotgun (WGS) entry which is preliminary data.</text>
</comment>
<dbReference type="OrthoDB" id="2677830at2"/>
<evidence type="ECO:0000313" key="1">
    <source>
        <dbReference type="EMBL" id="TNJ63665.1"/>
    </source>
</evidence>
<proteinExistence type="predicted"/>
<sequence length="225" mass="26065">MADFEQAHAAWIRSHLERRSGERRGRLERGHQHGELSFLRNVWWPLYGNFDHLHPEYEVLDWRGRSYFADFAWLPGALKVVYEIKGFGPHVRDMDRKGYCDELNRETFLQTLGMRVVSFAYDDVAQRPELCRNLLSILHGRYRFGSGTGDSSSRAEKEILLLAYRLARPIRPKDVHDELGLNHRTAVRHLKTLCEKGLLRPLPCGSGAKVLRYGLAKPGLDELVW</sequence>
<name>A0A5C4T4F4_9BACL</name>
<reference evidence="1 2" key="1">
    <citation type="submission" date="2019-05" db="EMBL/GenBank/DDBJ databases">
        <title>We sequenced the genome of Paenibacillus hemerocallicola KCTC 33185 for further insight into its adaptation and study the phylogeny of Paenibacillus.</title>
        <authorList>
            <person name="Narsing Rao M.P."/>
        </authorList>
    </citation>
    <scope>NUCLEOTIDE SEQUENCE [LARGE SCALE GENOMIC DNA]</scope>
    <source>
        <strain evidence="1 2">KCTC 33185</strain>
    </source>
</reference>